<dbReference type="Pfam" id="PF10036">
    <property type="entry name" value="RLL"/>
    <property type="match status" value="1"/>
</dbReference>
<protein>
    <submittedName>
        <fullName evidence="2">Uncharacterized protein</fullName>
    </submittedName>
</protein>
<evidence type="ECO:0000256" key="1">
    <source>
        <dbReference type="SAM" id="MobiDB-lite"/>
    </source>
</evidence>
<feature type="compositionally biased region" description="Low complexity" evidence="1">
    <location>
        <begin position="115"/>
        <end position="134"/>
    </location>
</feature>
<sequence length="291" mass="31164">MNPCIGKKLKCLAFREDVDSFPLEKSWKALVLWLEEEKIRYWTGGERKKLREFGEGWETAFVKYCSDVGVKLPEEGKAPRGKAQVLDVVNQLCNVAIQEVYLDAVEEGKIPSTRGAKNGTTKNGTTNGASSSSSSHDHRESPNRKFASCVEPVNQILQDLDLPLLDGQQATDSDILAALKCVLRRVSPEEGPGKEAAAAAASASAAGGGGKGKGGKRGSKGGKEQLDLEGLDLPVGIPVPDPELRKAAAVLRLLHGRQMADVQLAINKSLSEFQSITANPKTDTSLGRVGF</sequence>
<dbReference type="PhylomeDB" id="A0A0G4HTZ7"/>
<dbReference type="EMBL" id="CDMZ01003874">
    <property type="protein sequence ID" value="CEM47887.1"/>
    <property type="molecule type" value="Genomic_DNA"/>
</dbReference>
<feature type="region of interest" description="Disordered" evidence="1">
    <location>
        <begin position="111"/>
        <end position="145"/>
    </location>
</feature>
<dbReference type="VEuPathDB" id="CryptoDB:Cvel_31655"/>
<dbReference type="PANTHER" id="PTHR15924">
    <property type="entry name" value="CLE"/>
    <property type="match status" value="1"/>
</dbReference>
<feature type="region of interest" description="Disordered" evidence="1">
    <location>
        <begin position="193"/>
        <end position="224"/>
    </location>
</feature>
<organism evidence="2">
    <name type="scientific">Chromera velia CCMP2878</name>
    <dbReference type="NCBI Taxonomy" id="1169474"/>
    <lineage>
        <taxon>Eukaryota</taxon>
        <taxon>Sar</taxon>
        <taxon>Alveolata</taxon>
        <taxon>Colpodellida</taxon>
        <taxon>Chromeraceae</taxon>
        <taxon>Chromera</taxon>
    </lineage>
</organism>
<reference evidence="2" key="1">
    <citation type="submission" date="2014-11" db="EMBL/GenBank/DDBJ databases">
        <authorList>
            <person name="Otto D Thomas"/>
            <person name="Naeem Raeece"/>
        </authorList>
    </citation>
    <scope>NUCLEOTIDE SEQUENCE</scope>
</reference>
<name>A0A0G4HTZ7_9ALVE</name>
<evidence type="ECO:0000313" key="2">
    <source>
        <dbReference type="EMBL" id="CEM47887.1"/>
    </source>
</evidence>
<accession>A0A0G4HTZ7</accession>
<gene>
    <name evidence="2" type="ORF">Cvel_31655</name>
</gene>
<dbReference type="AlphaFoldDB" id="A0A0G4HTZ7"/>
<dbReference type="InterPro" id="IPR019265">
    <property type="entry name" value="RTRAF"/>
</dbReference>
<feature type="compositionally biased region" description="Low complexity" evidence="1">
    <location>
        <begin position="194"/>
        <end position="205"/>
    </location>
</feature>
<proteinExistence type="predicted"/>